<protein>
    <submittedName>
        <fullName evidence="2">Membrane protein</fullName>
    </submittedName>
</protein>
<keyword evidence="3" id="KW-1185">Reference proteome</keyword>
<organism evidence="2 3">
    <name type="scientific">Antarctobacter heliothermus</name>
    <dbReference type="NCBI Taxonomy" id="74033"/>
    <lineage>
        <taxon>Bacteria</taxon>
        <taxon>Pseudomonadati</taxon>
        <taxon>Pseudomonadota</taxon>
        <taxon>Alphaproteobacteria</taxon>
        <taxon>Rhodobacterales</taxon>
        <taxon>Roseobacteraceae</taxon>
        <taxon>Antarctobacter</taxon>
    </lineage>
</organism>
<keyword evidence="1" id="KW-0472">Membrane</keyword>
<sequence length="254" mass="27797">MDWDTLTAGFTVWDVAALVFLVLSWAGASRVIENPPKNYPSTSFLMADYRRAWMTVFVTRQPRIFDSQIVASLRQGTAFFASASMIAIGGGFALMGNADQLRGVAQDFGTDVDPVVVFEIKLMLMLMFVANAFLKFVWSHRLFGYTSVLMAAVPEDPENPVTLARARKAGEINVTGGRSYNRGLRSVYFGIAAAGWLLGPVVLMLTTLVTLSVVLRREFASHSRAVLLDASDHPLCCHNIPEGGSSGSPWLRTL</sequence>
<dbReference type="Pfam" id="PF04654">
    <property type="entry name" value="DUF599"/>
    <property type="match status" value="1"/>
</dbReference>
<evidence type="ECO:0000313" key="2">
    <source>
        <dbReference type="EMBL" id="ASP19546.1"/>
    </source>
</evidence>
<keyword evidence="1" id="KW-0812">Transmembrane</keyword>
<accession>A0A222E026</accession>
<keyword evidence="1" id="KW-1133">Transmembrane helix</keyword>
<dbReference type="KEGG" id="aht:ANTHELSMS3_00829"/>
<dbReference type="AlphaFoldDB" id="A0A222E026"/>
<feature type="transmembrane region" description="Helical" evidence="1">
    <location>
        <begin position="115"/>
        <end position="134"/>
    </location>
</feature>
<dbReference type="Proteomes" id="UP000203589">
    <property type="component" value="Chromosome"/>
</dbReference>
<dbReference type="RefSeq" id="WP_094033772.1">
    <property type="nucleotide sequence ID" value="NZ_CP022540.1"/>
</dbReference>
<feature type="transmembrane region" description="Helical" evidence="1">
    <location>
        <begin position="77"/>
        <end position="95"/>
    </location>
</feature>
<evidence type="ECO:0000256" key="1">
    <source>
        <dbReference type="SAM" id="Phobius"/>
    </source>
</evidence>
<feature type="transmembrane region" description="Helical" evidence="1">
    <location>
        <begin position="187"/>
        <end position="215"/>
    </location>
</feature>
<dbReference type="InterPro" id="IPR006747">
    <property type="entry name" value="DUF599"/>
</dbReference>
<reference evidence="2 3" key="1">
    <citation type="submission" date="2017-07" db="EMBL/GenBank/DDBJ databases">
        <title>Genome Sequence of Antarctobacter heliothermus Strain SMS3 Isolated from a culture of the Diatom Skeletonema marinoi.</title>
        <authorList>
            <person name="Topel M."/>
            <person name="Pinder M.I.M."/>
            <person name="Johansson O.N."/>
            <person name="Kourtchenko O."/>
            <person name="Godhe A."/>
            <person name="Clarke A.K."/>
        </authorList>
    </citation>
    <scope>NUCLEOTIDE SEQUENCE [LARGE SCALE GENOMIC DNA]</scope>
    <source>
        <strain evidence="2 3">SMS3</strain>
    </source>
</reference>
<name>A0A222E026_9RHOB</name>
<gene>
    <name evidence="2" type="ORF">ANTHELSMS3_00829</name>
</gene>
<feature type="transmembrane region" description="Helical" evidence="1">
    <location>
        <begin position="6"/>
        <end position="28"/>
    </location>
</feature>
<dbReference type="EMBL" id="CP022540">
    <property type="protein sequence ID" value="ASP19546.1"/>
    <property type="molecule type" value="Genomic_DNA"/>
</dbReference>
<evidence type="ECO:0000313" key="3">
    <source>
        <dbReference type="Proteomes" id="UP000203589"/>
    </source>
</evidence>
<dbReference type="OrthoDB" id="9806874at2"/>
<proteinExistence type="predicted"/>